<reference evidence="2" key="1">
    <citation type="submission" date="2020-06" db="EMBL/GenBank/DDBJ databases">
        <title>Whole Genome Sequence of Bradyrhizobium sp. Strain 1S1.</title>
        <authorList>
            <person name="Bromfield E.S.P."/>
            <person name="Cloutier S."/>
        </authorList>
    </citation>
    <scope>NUCLEOTIDE SEQUENCE [LARGE SCALE GENOMIC DNA]</scope>
    <source>
        <strain evidence="2">1S1</strain>
    </source>
</reference>
<dbReference type="InterPro" id="IPR001387">
    <property type="entry name" value="Cro/C1-type_HTH"/>
</dbReference>
<gene>
    <name evidence="2" type="ORF">HAP48_042065</name>
</gene>
<dbReference type="SUPFAM" id="SSF47413">
    <property type="entry name" value="lambda repressor-like DNA-binding domains"/>
    <property type="match status" value="1"/>
</dbReference>
<dbReference type="EMBL" id="JAAOLE020000001">
    <property type="protein sequence ID" value="NVI49314.1"/>
    <property type="molecule type" value="Genomic_DNA"/>
</dbReference>
<dbReference type="PROSITE" id="PS50943">
    <property type="entry name" value="HTH_CROC1"/>
    <property type="match status" value="1"/>
</dbReference>
<name>A0A973W8N6_9BRAD</name>
<evidence type="ECO:0000313" key="2">
    <source>
        <dbReference type="EMBL" id="NVI49314.1"/>
    </source>
</evidence>
<dbReference type="CDD" id="cd00093">
    <property type="entry name" value="HTH_XRE"/>
    <property type="match status" value="1"/>
</dbReference>
<dbReference type="GO" id="GO:0003677">
    <property type="term" value="F:DNA binding"/>
    <property type="evidence" value="ECO:0007669"/>
    <property type="project" value="InterPro"/>
</dbReference>
<feature type="domain" description="HTH cro/C1-type" evidence="1">
    <location>
        <begin position="14"/>
        <end position="69"/>
    </location>
</feature>
<dbReference type="InterPro" id="IPR010982">
    <property type="entry name" value="Lambda_DNA-bd_dom_sf"/>
</dbReference>
<proteinExistence type="predicted"/>
<dbReference type="Pfam" id="PF01381">
    <property type="entry name" value="HTH_3"/>
    <property type="match status" value="1"/>
</dbReference>
<dbReference type="Gene3D" id="1.10.260.40">
    <property type="entry name" value="lambda repressor-like DNA-binding domains"/>
    <property type="match status" value="1"/>
</dbReference>
<dbReference type="AlphaFoldDB" id="A0A973W8N6"/>
<dbReference type="SMART" id="SM00530">
    <property type="entry name" value="HTH_XRE"/>
    <property type="match status" value="1"/>
</dbReference>
<organism evidence="2">
    <name type="scientific">Bradyrhizobium septentrionale</name>
    <dbReference type="NCBI Taxonomy" id="1404411"/>
    <lineage>
        <taxon>Bacteria</taxon>
        <taxon>Pseudomonadati</taxon>
        <taxon>Pseudomonadota</taxon>
        <taxon>Alphaproteobacteria</taxon>
        <taxon>Hyphomicrobiales</taxon>
        <taxon>Nitrobacteraceae</taxon>
        <taxon>Bradyrhizobium</taxon>
    </lineage>
</organism>
<comment type="caution">
    <text evidence="2">The sequence shown here is derived from an EMBL/GenBank/DDBJ whole genome shotgun (WGS) entry which is preliminary data.</text>
</comment>
<sequence length="110" mass="12233">MADLEIYRIIGASLAARRKKLRLKQAEVADMIGLTRASLANIESGRQKLMLHQVYRLAKALQVESIIDLVPSSFSFEQASGPLMIEGSDVNDTQRAQIENYVRRTGGSQK</sequence>
<dbReference type="RefSeq" id="WP_166213714.1">
    <property type="nucleotide sequence ID" value="NZ_CP088285.1"/>
</dbReference>
<accession>A0A973W8N6</accession>
<protein>
    <submittedName>
        <fullName evidence="2">Helix-turn-helix transcriptional regulator</fullName>
    </submittedName>
</protein>
<evidence type="ECO:0000259" key="1">
    <source>
        <dbReference type="PROSITE" id="PS50943"/>
    </source>
</evidence>